<accession>A0ABT8D0R9</accession>
<comment type="caution">
    <text evidence="1">The sequence shown here is derived from an EMBL/GenBank/DDBJ whole genome shotgun (WGS) entry which is preliminary data.</text>
</comment>
<name>A0ABT8D0R9_9FLAO</name>
<dbReference type="RefSeq" id="WP_290365078.1">
    <property type="nucleotide sequence ID" value="NZ_JAUFQU010000036.1"/>
</dbReference>
<dbReference type="InterPro" id="IPR036514">
    <property type="entry name" value="SGNH_hydro_sf"/>
</dbReference>
<protein>
    <recommendedName>
        <fullName evidence="3">G-D-S-L family lipolytic protein</fullName>
    </recommendedName>
</protein>
<dbReference type="SUPFAM" id="SSF52266">
    <property type="entry name" value="SGNH hydrolase"/>
    <property type="match status" value="1"/>
</dbReference>
<dbReference type="Proteomes" id="UP001242368">
    <property type="component" value="Unassembled WGS sequence"/>
</dbReference>
<organism evidence="1 2">
    <name type="scientific">Paenimyroides ceti</name>
    <dbReference type="NCBI Taxonomy" id="395087"/>
    <lineage>
        <taxon>Bacteria</taxon>
        <taxon>Pseudomonadati</taxon>
        <taxon>Bacteroidota</taxon>
        <taxon>Flavobacteriia</taxon>
        <taxon>Flavobacteriales</taxon>
        <taxon>Flavobacteriaceae</taxon>
        <taxon>Paenimyroides</taxon>
    </lineage>
</organism>
<sequence>MNPTFFTNWIGSNDVLAYALSGGTGVDQKGNTNPATYGSDDITDPNVFAQVYATIMNTLTANGAKGVVATIPSVTSIPYFTTVKYNPLSVAALGETAGINTINQSLYGPMKAILTAVGAGDRIELLSTTSANPVIIVD</sequence>
<dbReference type="Gene3D" id="3.40.50.1110">
    <property type="entry name" value="SGNH hydrolase"/>
    <property type="match status" value="1"/>
</dbReference>
<reference evidence="2" key="1">
    <citation type="journal article" date="2019" name="Int. J. Syst. Evol. Microbiol.">
        <title>The Global Catalogue of Microorganisms (GCM) 10K type strain sequencing project: providing services to taxonomists for standard genome sequencing and annotation.</title>
        <authorList>
            <consortium name="The Broad Institute Genomics Platform"/>
            <consortium name="The Broad Institute Genome Sequencing Center for Infectious Disease"/>
            <person name="Wu L."/>
            <person name="Ma J."/>
        </authorList>
    </citation>
    <scope>NUCLEOTIDE SEQUENCE [LARGE SCALE GENOMIC DNA]</scope>
    <source>
        <strain evidence="2">CECT 7184</strain>
    </source>
</reference>
<evidence type="ECO:0008006" key="3">
    <source>
        <dbReference type="Google" id="ProtNLM"/>
    </source>
</evidence>
<dbReference type="EMBL" id="JAUFQU010000036">
    <property type="protein sequence ID" value="MDN3709463.1"/>
    <property type="molecule type" value="Genomic_DNA"/>
</dbReference>
<keyword evidence="2" id="KW-1185">Reference proteome</keyword>
<proteinExistence type="predicted"/>
<evidence type="ECO:0000313" key="2">
    <source>
        <dbReference type="Proteomes" id="UP001242368"/>
    </source>
</evidence>
<gene>
    <name evidence="1" type="ORF">QW060_20915</name>
</gene>
<evidence type="ECO:0000313" key="1">
    <source>
        <dbReference type="EMBL" id="MDN3709463.1"/>
    </source>
</evidence>